<dbReference type="Proteomes" id="UP001064879">
    <property type="component" value="Chromosome"/>
</dbReference>
<dbReference type="EMBL" id="CP093443">
    <property type="protein sequence ID" value="UVI37358.1"/>
    <property type="molecule type" value="Genomic_DNA"/>
</dbReference>
<dbReference type="PANTHER" id="PTHR12149:SF8">
    <property type="entry name" value="PROTEIN-RIBULOSAMINE 3-KINASE"/>
    <property type="match status" value="1"/>
</dbReference>
<gene>
    <name evidence="2" type="ORF">L1F31_06840</name>
</gene>
<dbReference type="PIRSF" id="PIRSF006221">
    <property type="entry name" value="Ketosamine-3-kinase"/>
    <property type="match status" value="1"/>
</dbReference>
<dbReference type="SUPFAM" id="SSF56112">
    <property type="entry name" value="Protein kinase-like (PK-like)"/>
    <property type="match status" value="1"/>
</dbReference>
<dbReference type="Gene3D" id="3.30.200.20">
    <property type="entry name" value="Phosphorylase Kinase, domain 1"/>
    <property type="match status" value="1"/>
</dbReference>
<comment type="similarity">
    <text evidence="1">Belongs to the fructosamine kinase family.</text>
</comment>
<accession>A0ABY5SS39</accession>
<dbReference type="Pfam" id="PF03881">
    <property type="entry name" value="Fructosamin_kin"/>
    <property type="match status" value="1"/>
</dbReference>
<dbReference type="InterPro" id="IPR016477">
    <property type="entry name" value="Fructo-/Ketosamine-3-kinase"/>
</dbReference>
<evidence type="ECO:0000313" key="2">
    <source>
        <dbReference type="EMBL" id="UVI37358.1"/>
    </source>
</evidence>
<dbReference type="Gene3D" id="1.20.1270.240">
    <property type="match status" value="1"/>
</dbReference>
<name>A0ABY5SS39_9MICO</name>
<dbReference type="InterPro" id="IPR011009">
    <property type="entry name" value="Kinase-like_dom_sf"/>
</dbReference>
<dbReference type="Gene3D" id="1.10.510.10">
    <property type="entry name" value="Transferase(Phosphotransferase) domain 1"/>
    <property type="match status" value="1"/>
</dbReference>
<proteinExistence type="inferred from homology"/>
<dbReference type="GO" id="GO:0016301">
    <property type="term" value="F:kinase activity"/>
    <property type="evidence" value="ECO:0007669"/>
    <property type="project" value="UniProtKB-KW"/>
</dbReference>
<evidence type="ECO:0000256" key="1">
    <source>
        <dbReference type="PIRNR" id="PIRNR006221"/>
    </source>
</evidence>
<protein>
    <submittedName>
        <fullName evidence="2">Fructosamine kinase family protein</fullName>
    </submittedName>
</protein>
<keyword evidence="3" id="KW-1185">Reference proteome</keyword>
<sequence>MTSDFVKHRAGAPAGFFSAESAGLRWLAEPGVVPVVEVLDQGEDWLSLERFEETGPSAAAAVEFGRRLAALHDAGAPGFGWSPSASAFFGPLDAPFEVSAKSGSSFAEFWAVRRLHPLLSSLAGELTEDEEAVIASAVDTIGEGGFDGICGHGAEEPARVHGDLWAGNLMWTADGVTLIDPAAHGGHRLEDLALLALFGTAHLGEIFSGYEQAHPLPEGWREDLPAHSFFALLAHVRLFGRGFLGQTMSAARAITARGRALRG</sequence>
<evidence type="ECO:0000313" key="3">
    <source>
        <dbReference type="Proteomes" id="UP001064879"/>
    </source>
</evidence>
<dbReference type="RefSeq" id="WP_265419900.1">
    <property type="nucleotide sequence ID" value="NZ_CP093443.1"/>
</dbReference>
<keyword evidence="1 2" id="KW-0418">Kinase</keyword>
<organism evidence="2 3">
    <name type="scientific">Brevibacterium spongiae</name>
    <dbReference type="NCBI Taxonomy" id="2909672"/>
    <lineage>
        <taxon>Bacteria</taxon>
        <taxon>Bacillati</taxon>
        <taxon>Actinomycetota</taxon>
        <taxon>Actinomycetes</taxon>
        <taxon>Micrococcales</taxon>
        <taxon>Brevibacteriaceae</taxon>
        <taxon>Brevibacterium</taxon>
    </lineage>
</organism>
<keyword evidence="1" id="KW-0808">Transferase</keyword>
<reference evidence="2" key="1">
    <citation type="submission" date="2022-03" db="EMBL/GenBank/DDBJ databases">
        <title>Brevibacterium spongiae sp. nov., isolated from marine sponge.</title>
        <authorList>
            <person name="Li Z."/>
            <person name="Zhang M."/>
        </authorList>
    </citation>
    <scope>NUCLEOTIDE SEQUENCE</scope>
    <source>
        <strain evidence="2">WHS-Z9</strain>
    </source>
</reference>
<dbReference type="PANTHER" id="PTHR12149">
    <property type="entry name" value="FRUCTOSAMINE 3 KINASE-RELATED PROTEIN"/>
    <property type="match status" value="1"/>
</dbReference>